<feature type="non-terminal residue" evidence="4">
    <location>
        <position position="1"/>
    </location>
</feature>
<protein>
    <recommendedName>
        <fullName evidence="3">ATP-grasp domain-containing protein</fullName>
    </recommendedName>
</protein>
<reference evidence="4" key="2">
    <citation type="journal article" date="2014" name="ISME J.">
        <title>Microbial stratification in low pH oxic and suboxic macroscopic growths along an acid mine drainage.</title>
        <authorList>
            <person name="Mendez-Garcia C."/>
            <person name="Mesa V."/>
            <person name="Sprenger R.R."/>
            <person name="Richter M."/>
            <person name="Diez M.S."/>
            <person name="Solano J."/>
            <person name="Bargiela R."/>
            <person name="Golyshina O.V."/>
            <person name="Manteca A."/>
            <person name="Ramos J.L."/>
            <person name="Gallego J.R."/>
            <person name="Llorente I."/>
            <person name="Martins Dos Santos V.A."/>
            <person name="Jensen O.N."/>
            <person name="Pelaez A.I."/>
            <person name="Sanchez J."/>
            <person name="Ferrer M."/>
        </authorList>
    </citation>
    <scope>NUCLEOTIDE SEQUENCE</scope>
</reference>
<comment type="caution">
    <text evidence="4">The sequence shown here is derived from an EMBL/GenBank/DDBJ whole genome shotgun (WGS) entry which is preliminary data.</text>
</comment>
<dbReference type="EMBL" id="AUZY01006185">
    <property type="protein sequence ID" value="EQD55152.1"/>
    <property type="molecule type" value="Genomic_DNA"/>
</dbReference>
<accession>T1ADG8</accession>
<evidence type="ECO:0000256" key="2">
    <source>
        <dbReference type="ARBA" id="ARBA00022598"/>
    </source>
</evidence>
<sequence>VENLRGPFLVKARHQHASLGLDPGALVATSGEAAALVRRKTSVHGTAFFAEAYIEGREFNLSIIEDPQGQPHVFPPAEIRFIDWPEDIPRIVDHAAKWDPQSRRFAQTIREFPAVGGSDRALLETLCTCARRIFTGLGLKGYARIDFRVDADGHPYVIDLNPNPTLDPEAGFAQAAFRAGWDYPGLLGRILACASKPHPPLPFRPGHALTEASRT</sequence>
<comment type="similarity">
    <text evidence="1">Belongs to the D-alanine--D-alanine ligase family.</text>
</comment>
<evidence type="ECO:0000259" key="3">
    <source>
        <dbReference type="PROSITE" id="PS50975"/>
    </source>
</evidence>
<feature type="domain" description="ATP-grasp" evidence="3">
    <location>
        <begin position="130"/>
        <end position="192"/>
    </location>
</feature>
<dbReference type="Pfam" id="PF07478">
    <property type="entry name" value="Dala_Dala_lig_C"/>
    <property type="match status" value="1"/>
</dbReference>
<organism evidence="4">
    <name type="scientific">mine drainage metagenome</name>
    <dbReference type="NCBI Taxonomy" id="410659"/>
    <lineage>
        <taxon>unclassified sequences</taxon>
        <taxon>metagenomes</taxon>
        <taxon>ecological metagenomes</taxon>
    </lineage>
</organism>
<dbReference type="InterPro" id="IPR011761">
    <property type="entry name" value="ATP-grasp"/>
</dbReference>
<evidence type="ECO:0000256" key="1">
    <source>
        <dbReference type="ARBA" id="ARBA00010871"/>
    </source>
</evidence>
<proteinExistence type="inferred from homology"/>
<dbReference type="SUPFAM" id="SSF56059">
    <property type="entry name" value="Glutathione synthetase ATP-binding domain-like"/>
    <property type="match status" value="1"/>
</dbReference>
<dbReference type="GO" id="GO:0046872">
    <property type="term" value="F:metal ion binding"/>
    <property type="evidence" value="ECO:0007669"/>
    <property type="project" value="InterPro"/>
</dbReference>
<dbReference type="GO" id="GO:0008716">
    <property type="term" value="F:D-alanine-D-alanine ligase activity"/>
    <property type="evidence" value="ECO:0007669"/>
    <property type="project" value="InterPro"/>
</dbReference>
<evidence type="ECO:0000313" key="4">
    <source>
        <dbReference type="EMBL" id="EQD55152.1"/>
    </source>
</evidence>
<dbReference type="PROSITE" id="PS50975">
    <property type="entry name" value="ATP_GRASP"/>
    <property type="match status" value="1"/>
</dbReference>
<dbReference type="PANTHER" id="PTHR23132:SF23">
    <property type="entry name" value="D-ALANINE--D-ALANINE LIGASE B"/>
    <property type="match status" value="1"/>
</dbReference>
<keyword evidence="2" id="KW-0436">Ligase</keyword>
<dbReference type="PANTHER" id="PTHR23132">
    <property type="entry name" value="D-ALANINE--D-ALANINE LIGASE"/>
    <property type="match status" value="1"/>
</dbReference>
<dbReference type="InterPro" id="IPR011095">
    <property type="entry name" value="Dala_Dala_lig_C"/>
</dbReference>
<gene>
    <name evidence="4" type="ORF">B1B_09368</name>
</gene>
<name>T1ADG8_9ZZZZ</name>
<dbReference type="AlphaFoldDB" id="T1ADG8"/>
<dbReference type="GO" id="GO:0005524">
    <property type="term" value="F:ATP binding"/>
    <property type="evidence" value="ECO:0007669"/>
    <property type="project" value="InterPro"/>
</dbReference>
<dbReference type="Gene3D" id="3.30.470.20">
    <property type="entry name" value="ATP-grasp fold, B domain"/>
    <property type="match status" value="1"/>
</dbReference>
<reference evidence="4" key="1">
    <citation type="submission" date="2013-08" db="EMBL/GenBank/DDBJ databases">
        <authorList>
            <person name="Mendez C."/>
            <person name="Richter M."/>
            <person name="Ferrer M."/>
            <person name="Sanchez J."/>
        </authorList>
    </citation>
    <scope>NUCLEOTIDE SEQUENCE</scope>
</reference>